<dbReference type="Pfam" id="PF02517">
    <property type="entry name" value="Rce1-like"/>
    <property type="match status" value="1"/>
</dbReference>
<dbReference type="EMBL" id="AOSG01000044">
    <property type="protein sequence ID" value="EOR71286.1"/>
    <property type="molecule type" value="Genomic_DNA"/>
</dbReference>
<accession>A0A9P2TBM1</accession>
<feature type="transmembrane region" description="Helical" evidence="1">
    <location>
        <begin position="12"/>
        <end position="31"/>
    </location>
</feature>
<dbReference type="InterPro" id="IPR042150">
    <property type="entry name" value="MmRce1-like"/>
</dbReference>
<evidence type="ECO:0000256" key="1">
    <source>
        <dbReference type="SAM" id="Phobius"/>
    </source>
</evidence>
<gene>
    <name evidence="3" type="ORF">TM51_08481</name>
</gene>
<dbReference type="GO" id="GO:0080120">
    <property type="term" value="P:CAAX-box protein maturation"/>
    <property type="evidence" value="ECO:0007669"/>
    <property type="project" value="UniProtKB-ARBA"/>
</dbReference>
<dbReference type="GO" id="GO:0004175">
    <property type="term" value="F:endopeptidase activity"/>
    <property type="evidence" value="ECO:0007669"/>
    <property type="project" value="UniProtKB-ARBA"/>
</dbReference>
<name>A0A9P2TBM1_THEFU</name>
<reference evidence="3 4" key="1">
    <citation type="journal article" date="2013" name="Genome Announc.">
        <title>Draft Genome Sequence of the Lignocellulose Decomposer Thermobifida fusca Strain TM51.</title>
        <authorList>
            <person name="Toth A."/>
            <person name="Barna T."/>
            <person name="Nagy I."/>
            <person name="Horvath B."/>
            <person name="Nagy I."/>
            <person name="Tancsics A."/>
            <person name="Kriszt B."/>
            <person name="Baka E."/>
            <person name="Fekete C."/>
            <person name="Kukolya J."/>
        </authorList>
    </citation>
    <scope>NUCLEOTIDE SEQUENCE [LARGE SCALE GENOMIC DNA]</scope>
    <source>
        <strain evidence="3 4">TM51</strain>
    </source>
</reference>
<feature type="transmembrane region" description="Helical" evidence="1">
    <location>
        <begin position="229"/>
        <end position="250"/>
    </location>
</feature>
<comment type="caution">
    <text evidence="3">The sequence shown here is derived from an EMBL/GenBank/DDBJ whole genome shotgun (WGS) entry which is preliminary data.</text>
</comment>
<keyword evidence="4" id="KW-1185">Reference proteome</keyword>
<keyword evidence="1" id="KW-0472">Membrane</keyword>
<dbReference type="PANTHER" id="PTHR35797">
    <property type="entry name" value="PROTEASE-RELATED"/>
    <property type="match status" value="1"/>
</dbReference>
<evidence type="ECO:0000313" key="4">
    <source>
        <dbReference type="Proteomes" id="UP000014184"/>
    </source>
</evidence>
<dbReference type="InterPro" id="IPR003675">
    <property type="entry name" value="Rce1/LyrA-like_dom"/>
</dbReference>
<dbReference type="RefSeq" id="WP_011292064.1">
    <property type="nucleotide sequence ID" value="NZ_AOSG01000044.1"/>
</dbReference>
<feature type="domain" description="CAAX prenyl protease 2/Lysostaphin resistance protein A-like" evidence="2">
    <location>
        <begin position="121"/>
        <end position="218"/>
    </location>
</feature>
<feature type="transmembrane region" description="Helical" evidence="1">
    <location>
        <begin position="118"/>
        <end position="139"/>
    </location>
</feature>
<feature type="transmembrane region" description="Helical" evidence="1">
    <location>
        <begin position="84"/>
        <end position="106"/>
    </location>
</feature>
<dbReference type="PANTHER" id="PTHR35797:SF1">
    <property type="entry name" value="PROTEASE"/>
    <property type="match status" value="1"/>
</dbReference>
<feature type="transmembrane region" description="Helical" evidence="1">
    <location>
        <begin position="206"/>
        <end position="223"/>
    </location>
</feature>
<dbReference type="AlphaFoldDB" id="A0A9P2TBM1"/>
<sequence>MTDTPTLVAPLRLFLLTFLFAVPFWILGFLVESPDAVPMAMPVSALMFVCPAIAATLLAWQEGRSAAVRALWGRLLVPPRPRRWVWYAAIPLVSAGPVLTHLLLRFAGEPVSMPQPTLPGVLALVCVYLGAAAAEEVGWTAYATDALRARHGALTTALVIGVVSAAWHVVPWSQVHPPDWVAWQFLATVALRVLWTWVYVNTGASVAAVVVSHMLINLWGTLTPTYHTVAAHATSAVLTALAAGAVVVLWEARTLTRLRWKPRPPQPEPH</sequence>
<feature type="transmembrane region" description="Helical" evidence="1">
    <location>
        <begin position="37"/>
        <end position="60"/>
    </location>
</feature>
<proteinExistence type="predicted"/>
<dbReference type="Proteomes" id="UP000014184">
    <property type="component" value="Unassembled WGS sequence"/>
</dbReference>
<evidence type="ECO:0000313" key="3">
    <source>
        <dbReference type="EMBL" id="EOR71286.1"/>
    </source>
</evidence>
<feature type="transmembrane region" description="Helical" evidence="1">
    <location>
        <begin position="181"/>
        <end position="199"/>
    </location>
</feature>
<feature type="transmembrane region" description="Helical" evidence="1">
    <location>
        <begin position="151"/>
        <end position="169"/>
    </location>
</feature>
<organism evidence="3 4">
    <name type="scientific">Thermobifida fusca TM51</name>
    <dbReference type="NCBI Taxonomy" id="1169414"/>
    <lineage>
        <taxon>Bacteria</taxon>
        <taxon>Bacillati</taxon>
        <taxon>Actinomycetota</taxon>
        <taxon>Actinomycetes</taxon>
        <taxon>Streptosporangiales</taxon>
        <taxon>Nocardiopsidaceae</taxon>
        <taxon>Thermobifida</taxon>
    </lineage>
</organism>
<protein>
    <recommendedName>
        <fullName evidence="2">CAAX prenyl protease 2/Lysostaphin resistance protein A-like domain-containing protein</fullName>
    </recommendedName>
</protein>
<keyword evidence="1" id="KW-0812">Transmembrane</keyword>
<keyword evidence="1" id="KW-1133">Transmembrane helix</keyword>
<evidence type="ECO:0000259" key="2">
    <source>
        <dbReference type="Pfam" id="PF02517"/>
    </source>
</evidence>